<dbReference type="InterPro" id="IPR005467">
    <property type="entry name" value="His_kinase_dom"/>
</dbReference>
<dbReference type="PANTHER" id="PTHR43047">
    <property type="entry name" value="TWO-COMPONENT HISTIDINE PROTEIN KINASE"/>
    <property type="match status" value="1"/>
</dbReference>
<keyword evidence="7" id="KW-0472">Membrane</keyword>
<dbReference type="Pfam" id="PF02518">
    <property type="entry name" value="HATPase_c"/>
    <property type="match status" value="1"/>
</dbReference>
<dbReference type="InterPro" id="IPR003594">
    <property type="entry name" value="HATPase_dom"/>
</dbReference>
<organism evidence="10 11">
    <name type="scientific">Malikia granosa</name>
    <dbReference type="NCBI Taxonomy" id="263067"/>
    <lineage>
        <taxon>Bacteria</taxon>
        <taxon>Pseudomonadati</taxon>
        <taxon>Pseudomonadota</taxon>
        <taxon>Betaproteobacteria</taxon>
        <taxon>Burkholderiales</taxon>
        <taxon>Comamonadaceae</taxon>
        <taxon>Malikia</taxon>
    </lineage>
</organism>
<dbReference type="CDD" id="cd00082">
    <property type="entry name" value="HisKA"/>
    <property type="match status" value="1"/>
</dbReference>
<dbReference type="GO" id="GO:0005886">
    <property type="term" value="C:plasma membrane"/>
    <property type="evidence" value="ECO:0007669"/>
    <property type="project" value="TreeGrafter"/>
</dbReference>
<dbReference type="AlphaFoldDB" id="A0A2S9K9A0"/>
<dbReference type="Gene3D" id="3.30.565.10">
    <property type="entry name" value="Histidine kinase-like ATPase, C-terminal domain"/>
    <property type="match status" value="1"/>
</dbReference>
<keyword evidence="7" id="KW-0812">Transmembrane</keyword>
<evidence type="ECO:0000256" key="2">
    <source>
        <dbReference type="ARBA" id="ARBA00012438"/>
    </source>
</evidence>
<dbReference type="Pfam" id="PF07696">
    <property type="entry name" value="7TMR-DISMED2"/>
    <property type="match status" value="1"/>
</dbReference>
<dbReference type="InterPro" id="IPR011622">
    <property type="entry name" value="7TMR_DISM_rcpt_extracell_dom2"/>
</dbReference>
<dbReference type="InterPro" id="IPR004358">
    <property type="entry name" value="Sig_transdc_His_kin-like_C"/>
</dbReference>
<dbReference type="PROSITE" id="PS50109">
    <property type="entry name" value="HIS_KIN"/>
    <property type="match status" value="1"/>
</dbReference>
<feature type="domain" description="Response regulatory" evidence="9">
    <location>
        <begin position="695"/>
        <end position="809"/>
    </location>
</feature>
<dbReference type="Gene3D" id="2.60.40.2380">
    <property type="match status" value="1"/>
</dbReference>
<dbReference type="InterPro" id="IPR036097">
    <property type="entry name" value="HisK_dim/P_sf"/>
</dbReference>
<dbReference type="GO" id="GO:0009927">
    <property type="term" value="F:histidine phosphotransfer kinase activity"/>
    <property type="evidence" value="ECO:0007669"/>
    <property type="project" value="TreeGrafter"/>
</dbReference>
<proteinExistence type="predicted"/>
<evidence type="ECO:0000313" key="10">
    <source>
        <dbReference type="EMBL" id="PRD66987.1"/>
    </source>
</evidence>
<feature type="transmembrane region" description="Helical" evidence="7">
    <location>
        <begin position="338"/>
        <end position="361"/>
    </location>
</feature>
<keyword evidence="5" id="KW-0418">Kinase</keyword>
<dbReference type="EMBL" id="PVLQ01000008">
    <property type="protein sequence ID" value="PRD66987.1"/>
    <property type="molecule type" value="Genomic_DNA"/>
</dbReference>
<dbReference type="SMART" id="SM00388">
    <property type="entry name" value="HisKA"/>
    <property type="match status" value="1"/>
</dbReference>
<dbReference type="Pfam" id="PF00072">
    <property type="entry name" value="Response_reg"/>
    <property type="match status" value="1"/>
</dbReference>
<keyword evidence="7" id="KW-1133">Transmembrane helix</keyword>
<dbReference type="InterPro" id="IPR011006">
    <property type="entry name" value="CheY-like_superfamily"/>
</dbReference>
<protein>
    <recommendedName>
        <fullName evidence="2">histidine kinase</fullName>
        <ecNumber evidence="2">2.7.13.3</ecNumber>
    </recommendedName>
</protein>
<dbReference type="OrthoDB" id="9797243at2"/>
<comment type="catalytic activity">
    <reaction evidence="1">
        <text>ATP + protein L-histidine = ADP + protein N-phospho-L-histidine.</text>
        <dbReference type="EC" id="2.7.13.3"/>
    </reaction>
</comment>
<feature type="transmembrane region" description="Helical" evidence="7">
    <location>
        <begin position="188"/>
        <end position="206"/>
    </location>
</feature>
<dbReference type="Pfam" id="PF00512">
    <property type="entry name" value="HisKA"/>
    <property type="match status" value="1"/>
</dbReference>
<dbReference type="SMART" id="SM00387">
    <property type="entry name" value="HATPase_c"/>
    <property type="match status" value="1"/>
</dbReference>
<name>A0A2S9K9A0_9BURK</name>
<evidence type="ECO:0000256" key="3">
    <source>
        <dbReference type="ARBA" id="ARBA00022553"/>
    </source>
</evidence>
<evidence type="ECO:0000259" key="9">
    <source>
        <dbReference type="PROSITE" id="PS50110"/>
    </source>
</evidence>
<sequence>MTQAWLRRLLLALLASLWLGGPARSQGLDLSEQPPQLDLAPHVQLLLDPEARLRPEEALSHAGWEPASFRQLNRGSTAAALWLRLDLFNGGTESQTRWLALGNPRLEQVELHRLDAEDGRLLETRRGGMAYPPTVPLARGLDAVFALTLQPGEHSRLLLRVQSRTVILMQPQLWEPMAYLDRELVDDLRYLLPIGVTLGLVLYLLANTLARGNRLLFLLALWLGLGAIYDFAYYGYLRRYLMPQGSELAARLPHLLGLLSNLLLVSCMQVYLEMGRRRFWRWFFPICTLLLLVFSLSTLFGELRSSIAISALFLVLFYLVWPLALIQPWREGVPYVRAFTLLLGCVWIFTVMRIVASFGYFHALSLVVLYSAIAFKVLMSFLLLFLVARHSVSESRRFEAMQGEWLVAQQVEQERLSEAVRSRSAALRQAAVAADEAARAKGELLARVGHDLRAPLTAIMGYAGRLEELEGAVRLRALAIRRSAQEMLVMINGLLEYARIGMQPDALLLQPLYLGDLLRSIAAQARELAARQGNRFEFRLECDLPDVVLLDAKRLRQVLMQLLQNAIGFTRQGRIELLVAYRAAEPADPEAWPQLIITVRDDGPGIPAEQLPTLFQPFQRLGSGQDPQEVGLGLAIAHQWVVRMGGSLKASSSPGRGTTMRIGLPVELSDETAIAVRHLVRQDSRLPELQAEGRRLWLVDDSPAVRELLLADLTGQGFSVTTLADGREALERLGAAQAQPPDLLLTDFRMPGSDGLAVLRLARARWPELPVLLLTSVPEALAGQDHGFSAVLAKPVSLAELRLTLARLLGLAVEGYS</sequence>
<dbReference type="PROSITE" id="PS50110">
    <property type="entry name" value="RESPONSE_REGULATORY"/>
    <property type="match status" value="1"/>
</dbReference>
<dbReference type="SUPFAM" id="SSF55874">
    <property type="entry name" value="ATPase domain of HSP90 chaperone/DNA topoisomerase II/histidine kinase"/>
    <property type="match status" value="1"/>
</dbReference>
<dbReference type="EC" id="2.7.13.3" evidence="2"/>
<gene>
    <name evidence="10" type="ORF">C6P64_02330</name>
</gene>
<evidence type="ECO:0000256" key="5">
    <source>
        <dbReference type="ARBA" id="ARBA00022777"/>
    </source>
</evidence>
<evidence type="ECO:0000256" key="7">
    <source>
        <dbReference type="SAM" id="Phobius"/>
    </source>
</evidence>
<keyword evidence="3 6" id="KW-0597">Phosphoprotein</keyword>
<dbReference type="InterPro" id="IPR011623">
    <property type="entry name" value="7TMR_DISM_rcpt_extracell_dom1"/>
</dbReference>
<comment type="caution">
    <text evidence="10">The sequence shown here is derived from an EMBL/GenBank/DDBJ whole genome shotgun (WGS) entry which is preliminary data.</text>
</comment>
<dbReference type="InterPro" id="IPR003661">
    <property type="entry name" value="HisK_dim/P_dom"/>
</dbReference>
<dbReference type="PRINTS" id="PR00344">
    <property type="entry name" value="BCTRLSENSOR"/>
</dbReference>
<dbReference type="SUPFAM" id="SSF52172">
    <property type="entry name" value="CheY-like"/>
    <property type="match status" value="1"/>
</dbReference>
<keyword evidence="4" id="KW-0808">Transferase</keyword>
<dbReference type="Gene3D" id="3.40.50.2300">
    <property type="match status" value="1"/>
</dbReference>
<keyword evidence="11" id="KW-1185">Reference proteome</keyword>
<dbReference type="SUPFAM" id="SSF47384">
    <property type="entry name" value="Homodimeric domain of signal transducing histidine kinase"/>
    <property type="match status" value="1"/>
</dbReference>
<evidence type="ECO:0000313" key="11">
    <source>
        <dbReference type="Proteomes" id="UP000238589"/>
    </source>
</evidence>
<dbReference type="PANTHER" id="PTHR43047:SF72">
    <property type="entry name" value="OSMOSENSING HISTIDINE PROTEIN KINASE SLN1"/>
    <property type="match status" value="1"/>
</dbReference>
<feature type="transmembrane region" description="Helical" evidence="7">
    <location>
        <begin position="215"/>
        <end position="234"/>
    </location>
</feature>
<feature type="domain" description="Histidine kinase" evidence="8">
    <location>
        <begin position="447"/>
        <end position="668"/>
    </location>
</feature>
<feature type="modified residue" description="4-aspartylphosphate" evidence="6">
    <location>
        <position position="747"/>
    </location>
</feature>
<dbReference type="GO" id="GO:0000155">
    <property type="term" value="F:phosphorelay sensor kinase activity"/>
    <property type="evidence" value="ECO:0007669"/>
    <property type="project" value="InterPro"/>
</dbReference>
<dbReference type="Gene3D" id="1.10.287.130">
    <property type="match status" value="1"/>
</dbReference>
<feature type="transmembrane region" description="Helical" evidence="7">
    <location>
        <begin position="254"/>
        <end position="272"/>
    </location>
</feature>
<dbReference type="InterPro" id="IPR036890">
    <property type="entry name" value="HATPase_C_sf"/>
</dbReference>
<reference evidence="10 11" key="1">
    <citation type="submission" date="2018-03" db="EMBL/GenBank/DDBJ databases">
        <title>Comparative genomics illustrates the genes involved in a hyperalkaliphilic mechanisms of Serpentinomonas isolated from highly-alkaline calcium-rich serpentinized springs.</title>
        <authorList>
            <person name="Suzuki S."/>
            <person name="Ishii S."/>
            <person name="Walworth N."/>
            <person name="Bird L."/>
            <person name="Kuenen J.G."/>
            <person name="Nealson K.H."/>
        </authorList>
    </citation>
    <scope>NUCLEOTIDE SEQUENCE [LARGE SCALE GENOMIC DNA]</scope>
    <source>
        <strain evidence="10 11">P1</strain>
    </source>
</reference>
<evidence type="ECO:0000256" key="6">
    <source>
        <dbReference type="PROSITE-ProRule" id="PRU00169"/>
    </source>
</evidence>
<dbReference type="Pfam" id="PF07695">
    <property type="entry name" value="7TMR-DISM_7TM"/>
    <property type="match status" value="1"/>
</dbReference>
<feature type="transmembrane region" description="Helical" evidence="7">
    <location>
        <begin position="279"/>
        <end position="301"/>
    </location>
</feature>
<dbReference type="SMART" id="SM00448">
    <property type="entry name" value="REC"/>
    <property type="match status" value="1"/>
</dbReference>
<evidence type="ECO:0000256" key="1">
    <source>
        <dbReference type="ARBA" id="ARBA00000085"/>
    </source>
</evidence>
<evidence type="ECO:0000256" key="4">
    <source>
        <dbReference type="ARBA" id="ARBA00022679"/>
    </source>
</evidence>
<feature type="transmembrane region" description="Helical" evidence="7">
    <location>
        <begin position="367"/>
        <end position="388"/>
    </location>
</feature>
<dbReference type="InterPro" id="IPR001789">
    <property type="entry name" value="Sig_transdc_resp-reg_receiver"/>
</dbReference>
<dbReference type="Proteomes" id="UP000238589">
    <property type="component" value="Unassembled WGS sequence"/>
</dbReference>
<evidence type="ECO:0000259" key="8">
    <source>
        <dbReference type="PROSITE" id="PS50109"/>
    </source>
</evidence>
<feature type="transmembrane region" description="Helical" evidence="7">
    <location>
        <begin position="307"/>
        <end position="326"/>
    </location>
</feature>
<accession>A0A2S9K9A0</accession>
<dbReference type="RefSeq" id="WP_105746971.1">
    <property type="nucleotide sequence ID" value="NZ_PVLQ01000008.1"/>
</dbReference>